<dbReference type="RefSeq" id="WP_136531939.1">
    <property type="nucleotide sequence ID" value="NZ_STGX01000021.1"/>
</dbReference>
<dbReference type="EMBL" id="STGX01000021">
    <property type="protein sequence ID" value="THV23566.1"/>
    <property type="molecule type" value="Genomic_DNA"/>
</dbReference>
<evidence type="ECO:0000256" key="2">
    <source>
        <dbReference type="SAM" id="Phobius"/>
    </source>
</evidence>
<keyword evidence="2" id="KW-0472">Membrane</keyword>
<dbReference type="OrthoDB" id="3826455at2"/>
<keyword evidence="2" id="KW-0812">Transmembrane</keyword>
<proteinExistence type="predicted"/>
<gene>
    <name evidence="3" type="ORF">E9998_22485</name>
</gene>
<dbReference type="AlphaFoldDB" id="A0A4V4HMV3"/>
<reference evidence="3 4" key="1">
    <citation type="journal article" date="2018" name="Int. J. Syst. Evol. Microbiol.">
        <title>Glycomyces paridis sp. nov., isolated from the medicinal plant Paris polyphylla.</title>
        <authorList>
            <person name="Fang X.M."/>
            <person name="Bai J.L."/>
            <person name="Su J."/>
            <person name="Zhao L.L."/>
            <person name="Liu H.Y."/>
            <person name="Ma B.P."/>
            <person name="Zhang Y.Q."/>
            <person name="Yu L.Y."/>
        </authorList>
    </citation>
    <scope>NUCLEOTIDE SEQUENCE [LARGE SCALE GENOMIC DNA]</scope>
    <source>
        <strain evidence="3 4">CPCC 204357</strain>
    </source>
</reference>
<keyword evidence="4" id="KW-1185">Reference proteome</keyword>
<organism evidence="3 4">
    <name type="scientific">Glycomyces paridis</name>
    <dbReference type="NCBI Taxonomy" id="2126555"/>
    <lineage>
        <taxon>Bacteria</taxon>
        <taxon>Bacillati</taxon>
        <taxon>Actinomycetota</taxon>
        <taxon>Actinomycetes</taxon>
        <taxon>Glycomycetales</taxon>
        <taxon>Glycomycetaceae</taxon>
        <taxon>Glycomyces</taxon>
    </lineage>
</organism>
<comment type="caution">
    <text evidence="3">The sequence shown here is derived from an EMBL/GenBank/DDBJ whole genome shotgun (WGS) entry which is preliminary data.</text>
</comment>
<keyword evidence="2" id="KW-1133">Transmembrane helix</keyword>
<evidence type="ECO:0000313" key="4">
    <source>
        <dbReference type="Proteomes" id="UP000305792"/>
    </source>
</evidence>
<evidence type="ECO:0000256" key="1">
    <source>
        <dbReference type="SAM" id="MobiDB-lite"/>
    </source>
</evidence>
<name>A0A4V4HMV3_9ACTN</name>
<evidence type="ECO:0000313" key="3">
    <source>
        <dbReference type="EMBL" id="THV23566.1"/>
    </source>
</evidence>
<feature type="transmembrane region" description="Helical" evidence="2">
    <location>
        <begin position="166"/>
        <end position="187"/>
    </location>
</feature>
<protein>
    <submittedName>
        <fullName evidence="3">Uncharacterized protein</fullName>
    </submittedName>
</protein>
<feature type="transmembrane region" description="Helical" evidence="2">
    <location>
        <begin position="127"/>
        <end position="145"/>
    </location>
</feature>
<feature type="region of interest" description="Disordered" evidence="1">
    <location>
        <begin position="1"/>
        <end position="22"/>
    </location>
</feature>
<feature type="transmembrane region" description="Helical" evidence="2">
    <location>
        <begin position="199"/>
        <end position="224"/>
    </location>
</feature>
<accession>A0A4V4HMV3</accession>
<sequence>MGNTQDDQEHRWQAGPQASRGARWFSEFAAAAHRQSARYGREETAEEAEQRKREDWWELGPVFSTTDRGARITSLDPSREPGRFSGRLVAFTVGGALAWTAFSYLGFAELPDVGATQPGLHDRARTWWWVVLIVLALKASGLATWRLRGEAQRQFRQQSVVKGLALVVASFGITAGAALHFAAYASALGDGEANVEPPAIMLFLAVPFASVLAVRAPWVPFALWRVQRRQRRIQQLRGTGRRFDGEVASLRFTESWAGGKPRFEVLIRYEHAGVRRDFSTAMVTDADRVPLPGFPVRIMVDERSATLVEPDGDRPGYDFESNWAKYVQPSGDG</sequence>
<dbReference type="Proteomes" id="UP000305792">
    <property type="component" value="Unassembled WGS sequence"/>
</dbReference>
<feature type="transmembrane region" description="Helical" evidence="2">
    <location>
        <begin position="88"/>
        <end position="107"/>
    </location>
</feature>